<evidence type="ECO:0000256" key="4">
    <source>
        <dbReference type="ARBA" id="ARBA00023040"/>
    </source>
</evidence>
<keyword evidence="7 8" id="KW-0807">Transducer</keyword>
<name>A0ABR3L9H7_9TELE</name>
<accession>A0ABR3L9H7</accession>
<evidence type="ECO:0000256" key="1">
    <source>
        <dbReference type="ARBA" id="ARBA00004370"/>
    </source>
</evidence>
<keyword evidence="12" id="KW-1185">Reference proteome</keyword>
<evidence type="ECO:0000256" key="3">
    <source>
        <dbReference type="ARBA" id="ARBA00022989"/>
    </source>
</evidence>
<feature type="domain" description="G-protein coupled receptors family 1 profile" evidence="10">
    <location>
        <begin position="66"/>
        <end position="321"/>
    </location>
</feature>
<keyword evidence="5 9" id="KW-0472">Membrane</keyword>
<keyword evidence="3 9" id="KW-1133">Transmembrane helix</keyword>
<dbReference type="CDD" id="cd15177">
    <property type="entry name" value="7tmA_CCR10"/>
    <property type="match status" value="1"/>
</dbReference>
<dbReference type="PROSITE" id="PS00237">
    <property type="entry name" value="G_PROTEIN_RECEP_F1_1"/>
    <property type="match status" value="1"/>
</dbReference>
<keyword evidence="6 8" id="KW-0675">Receptor</keyword>
<evidence type="ECO:0000256" key="8">
    <source>
        <dbReference type="RuleBase" id="RU000688"/>
    </source>
</evidence>
<dbReference type="PROSITE" id="PS50262">
    <property type="entry name" value="G_PROTEIN_RECEP_F1_2"/>
    <property type="match status" value="1"/>
</dbReference>
<dbReference type="PANTHER" id="PTHR10489:SF735">
    <property type="entry name" value="C-C CHEMOKINE RECEPTOR TYPE 10"/>
    <property type="match status" value="1"/>
</dbReference>
<keyword evidence="4 8" id="KW-0297">G-protein coupled receptor</keyword>
<dbReference type="PRINTS" id="PR00237">
    <property type="entry name" value="GPCRRHODOPSN"/>
</dbReference>
<evidence type="ECO:0000256" key="5">
    <source>
        <dbReference type="ARBA" id="ARBA00023136"/>
    </source>
</evidence>
<feature type="transmembrane region" description="Helical" evidence="9">
    <location>
        <begin position="225"/>
        <end position="247"/>
    </location>
</feature>
<organism evidence="11 12">
    <name type="scientific">Cirrhinus molitorella</name>
    <name type="common">mud carp</name>
    <dbReference type="NCBI Taxonomy" id="172907"/>
    <lineage>
        <taxon>Eukaryota</taxon>
        <taxon>Metazoa</taxon>
        <taxon>Chordata</taxon>
        <taxon>Craniata</taxon>
        <taxon>Vertebrata</taxon>
        <taxon>Euteleostomi</taxon>
        <taxon>Actinopterygii</taxon>
        <taxon>Neopterygii</taxon>
        <taxon>Teleostei</taxon>
        <taxon>Ostariophysi</taxon>
        <taxon>Cypriniformes</taxon>
        <taxon>Cyprinidae</taxon>
        <taxon>Labeoninae</taxon>
        <taxon>Labeonini</taxon>
        <taxon>Cirrhinus</taxon>
    </lineage>
</organism>
<dbReference type="PANTHER" id="PTHR10489">
    <property type="entry name" value="CELL ADHESION MOLECULE"/>
    <property type="match status" value="1"/>
</dbReference>
<gene>
    <name evidence="11" type="ORF">QQF64_021667</name>
</gene>
<dbReference type="InterPro" id="IPR017452">
    <property type="entry name" value="GPCR_Rhodpsn_7TM"/>
</dbReference>
<sequence length="415" mass="46132">MGRLDSTTLLSFTYEYDLNYTDIDSVTDPNITEVEELCVPSKEQETTITAVQTTVFLVVFFLGVIGNGLVIATFARYRRLRLRCMTDVFLFYLALSDMLLLLTLPLQTGETLIGSWIFGEALCKLNRGMYAINTYGGLLLLACISVDRYLVVVRTRAVRKRSSGMLFYSTLSAFGVAVSSVFLSLPDLQFSSLENDMGSDVLLCDMKVWGDDVSKWKLWAQMAKIAGFCIPCVAMVVCYGAIGRVLIRAGGKCWRRQRTLRLMALLVVLFLLFQLPYTVVLLIKIFTPTPKDCEGWTKYHLQENITRNLAYVRCCLNPLLYALVGVRFRNDIIRLLTDVGCICACVSHITPQHDNGSSVTPSSPAATILSPVPSTYLSGKKTSALDTPAANTAETFIFPKPISGKMTSVISWCHQ</sequence>
<dbReference type="Proteomes" id="UP001558613">
    <property type="component" value="Unassembled WGS sequence"/>
</dbReference>
<feature type="transmembrane region" description="Helical" evidence="9">
    <location>
        <begin position="128"/>
        <end position="153"/>
    </location>
</feature>
<protein>
    <recommendedName>
        <fullName evidence="10">G-protein coupled receptors family 1 profile domain-containing protein</fullName>
    </recommendedName>
</protein>
<keyword evidence="2 8" id="KW-0812">Transmembrane</keyword>
<evidence type="ECO:0000256" key="9">
    <source>
        <dbReference type="SAM" id="Phobius"/>
    </source>
</evidence>
<dbReference type="InterPro" id="IPR050119">
    <property type="entry name" value="CCR1-9-like"/>
</dbReference>
<evidence type="ECO:0000256" key="2">
    <source>
        <dbReference type="ARBA" id="ARBA00022692"/>
    </source>
</evidence>
<evidence type="ECO:0000256" key="7">
    <source>
        <dbReference type="ARBA" id="ARBA00023224"/>
    </source>
</evidence>
<feature type="transmembrane region" description="Helical" evidence="9">
    <location>
        <begin position="259"/>
        <end position="283"/>
    </location>
</feature>
<evidence type="ECO:0000313" key="11">
    <source>
        <dbReference type="EMBL" id="KAL1248349.1"/>
    </source>
</evidence>
<dbReference type="EMBL" id="JAYMGO010000024">
    <property type="protein sequence ID" value="KAL1248349.1"/>
    <property type="molecule type" value="Genomic_DNA"/>
</dbReference>
<proteinExistence type="inferred from homology"/>
<dbReference type="Pfam" id="PF00001">
    <property type="entry name" value="7tm_1"/>
    <property type="match status" value="1"/>
</dbReference>
<feature type="transmembrane region" description="Helical" evidence="9">
    <location>
        <begin position="89"/>
        <end position="108"/>
    </location>
</feature>
<dbReference type="InterPro" id="IPR000276">
    <property type="entry name" value="GPCR_Rhodpsn"/>
</dbReference>
<dbReference type="SUPFAM" id="SSF81321">
    <property type="entry name" value="Family A G protein-coupled receptor-like"/>
    <property type="match status" value="1"/>
</dbReference>
<feature type="transmembrane region" description="Helical" evidence="9">
    <location>
        <begin position="165"/>
        <end position="185"/>
    </location>
</feature>
<reference evidence="11 12" key="1">
    <citation type="submission" date="2023-09" db="EMBL/GenBank/DDBJ databases">
        <authorList>
            <person name="Wang M."/>
        </authorList>
    </citation>
    <scope>NUCLEOTIDE SEQUENCE [LARGE SCALE GENOMIC DNA]</scope>
    <source>
        <strain evidence="11">GT-2023</strain>
        <tissue evidence="11">Liver</tissue>
    </source>
</reference>
<dbReference type="Gene3D" id="1.20.1070.10">
    <property type="entry name" value="Rhodopsin 7-helix transmembrane proteins"/>
    <property type="match status" value="1"/>
</dbReference>
<comment type="caution">
    <text evidence="11">The sequence shown here is derived from an EMBL/GenBank/DDBJ whole genome shotgun (WGS) entry which is preliminary data.</text>
</comment>
<comment type="similarity">
    <text evidence="8">Belongs to the G-protein coupled receptor 1 family.</text>
</comment>
<evidence type="ECO:0000313" key="12">
    <source>
        <dbReference type="Proteomes" id="UP001558613"/>
    </source>
</evidence>
<evidence type="ECO:0000256" key="6">
    <source>
        <dbReference type="ARBA" id="ARBA00023170"/>
    </source>
</evidence>
<evidence type="ECO:0000259" key="10">
    <source>
        <dbReference type="PROSITE" id="PS50262"/>
    </source>
</evidence>
<feature type="transmembrane region" description="Helical" evidence="9">
    <location>
        <begin position="55"/>
        <end position="77"/>
    </location>
</feature>
<comment type="subcellular location">
    <subcellularLocation>
        <location evidence="1">Membrane</location>
    </subcellularLocation>
</comment>